<reference evidence="1 2" key="1">
    <citation type="submission" date="2017-09" db="EMBL/GenBank/DDBJ databases">
        <title>FDA dAtabase for Regulatory Grade micrObial Sequences (FDA-ARGOS): Supporting development and validation of Infectious Disease Dx tests.</title>
        <authorList>
            <person name="Minogue T."/>
            <person name="Wolcott M."/>
            <person name="Wasieloski L."/>
            <person name="Aguilar W."/>
            <person name="Moore D."/>
            <person name="Tallon L.J."/>
            <person name="Sadzewicz L."/>
            <person name="Ott S."/>
            <person name="Zhao X."/>
            <person name="Nagaraj S."/>
            <person name="Vavikolanu K."/>
            <person name="Aluvathingal J."/>
            <person name="Nadendla S."/>
            <person name="Sichtig H."/>
        </authorList>
    </citation>
    <scope>NUCLEOTIDE SEQUENCE [LARGE SCALE GENOMIC DNA]</scope>
    <source>
        <strain evidence="1 2">FDAARGOS_396</strain>
    </source>
</reference>
<accession>A0AB36S7Z3</accession>
<name>A0AB36S7Z3_9ENTE</name>
<dbReference type="Gene3D" id="2.40.10.270">
    <property type="entry name" value="Bacteriophage SPP1 head-tail adaptor protein"/>
    <property type="match status" value="1"/>
</dbReference>
<sequence length="111" mass="12675">MFEPQDFQIQEIKGQKSDGIGGLIDEWDLFQRVSGYLDLLTGSDDTNQQNAFTEDSTHILVIPQFTDGITDKMRVMDSNNRIYAITYSDNPVNIKHHTELYLKFEGVESGQ</sequence>
<dbReference type="EMBL" id="PDEB01000004">
    <property type="protein sequence ID" value="PEH45079.1"/>
    <property type="molecule type" value="Genomic_DNA"/>
</dbReference>
<evidence type="ECO:0000313" key="1">
    <source>
        <dbReference type="EMBL" id="PEH45079.1"/>
    </source>
</evidence>
<comment type="caution">
    <text evidence="1">The sequence shown here is derived from an EMBL/GenBank/DDBJ whole genome shotgun (WGS) entry which is preliminary data.</text>
</comment>
<gene>
    <name evidence="1" type="ORF">CRM96_08675</name>
</gene>
<dbReference type="Pfam" id="PF05521">
    <property type="entry name" value="Phage_HCP"/>
    <property type="match status" value="1"/>
</dbReference>
<protein>
    <submittedName>
        <fullName evidence="1">Phage head-tail adapter protein</fullName>
    </submittedName>
</protein>
<proteinExistence type="predicted"/>
<evidence type="ECO:0000313" key="2">
    <source>
        <dbReference type="Proteomes" id="UP000220669"/>
    </source>
</evidence>
<dbReference type="AlphaFoldDB" id="A0AB36S7Z3"/>
<dbReference type="InterPro" id="IPR008767">
    <property type="entry name" value="Phage_SPP1_head-tail_adaptor"/>
</dbReference>
<dbReference type="InterPro" id="IPR038666">
    <property type="entry name" value="SSP1_head-tail_sf"/>
</dbReference>
<dbReference type="Proteomes" id="UP000220669">
    <property type="component" value="Unassembled WGS sequence"/>
</dbReference>
<organism evidence="1 2">
    <name type="scientific">Enterococcus durans</name>
    <dbReference type="NCBI Taxonomy" id="53345"/>
    <lineage>
        <taxon>Bacteria</taxon>
        <taxon>Bacillati</taxon>
        <taxon>Bacillota</taxon>
        <taxon>Bacilli</taxon>
        <taxon>Lactobacillales</taxon>
        <taxon>Enterococcaceae</taxon>
        <taxon>Enterococcus</taxon>
    </lineage>
</organism>
<dbReference type="RefSeq" id="WP_002342136.1">
    <property type="nucleotide sequence ID" value="NZ_PDEB01000004.1"/>
</dbReference>